<sequence length="389" mass="43252">MVKGAGKPSAAAKPKAYKPKHSFAKLISDGTGPRSVLADDGFWKYTHDSDRKSELEEPDLDCLGSEDPALECPKDTGVPFPTMGAGSDCKDGVVKIARILLGNHHVSSFMAEQLLDDGLLEEQCVGSGRANRCVKYMASLIECSADPKRNRAGFNLCMKLVKSAQGRATDKLWSAFNLLNMITRQNFRLTLDKEISRTCWIELSQTFEYVVTWLDMDRIHLIIDWIRAEQDQVLSEHCHRPIQVAKLLNGSSLGQLAGKIIIDCFLWQTKGGGACDVCVGDDYEFIVTLTKLLDQNPDTASADAIRSLYSTLCLASARLHLTFFEGEYKRECEALLASLNPTCYKDDEESPGKQFATRMTRNHSTDLGFYLPQGRQRITTQPGCHLTQN</sequence>
<comment type="caution">
    <text evidence="1">The sequence shown here is derived from an EMBL/GenBank/DDBJ whole genome shotgun (WGS) entry which is preliminary data.</text>
</comment>
<reference evidence="1 2" key="1">
    <citation type="submission" date="2016-10" db="EMBL/GenBank/DDBJ databases">
        <title>The genome of Paramicrosporidium saccamoebae is the missing link in understanding Cryptomycota and Microsporidia evolution.</title>
        <authorList>
            <person name="Quandt C.A."/>
            <person name="Beaudet D."/>
            <person name="Corsaro D."/>
            <person name="Michel R."/>
            <person name="Corradi N."/>
            <person name="James T."/>
        </authorList>
    </citation>
    <scope>NUCLEOTIDE SEQUENCE [LARGE SCALE GENOMIC DNA]</scope>
    <source>
        <strain evidence="1 2">KSL3</strain>
    </source>
</reference>
<accession>A0A2H9TP62</accession>
<dbReference type="Proteomes" id="UP000240830">
    <property type="component" value="Unassembled WGS sequence"/>
</dbReference>
<evidence type="ECO:0000313" key="2">
    <source>
        <dbReference type="Proteomes" id="UP000240830"/>
    </source>
</evidence>
<keyword evidence="2" id="KW-1185">Reference proteome</keyword>
<protein>
    <submittedName>
        <fullName evidence="1">Uncharacterized protein</fullName>
    </submittedName>
</protein>
<name>A0A2H9TP62_9FUNG</name>
<evidence type="ECO:0000313" key="1">
    <source>
        <dbReference type="EMBL" id="PJF19522.1"/>
    </source>
</evidence>
<dbReference type="AlphaFoldDB" id="A0A2H9TP62"/>
<organism evidence="1 2">
    <name type="scientific">Paramicrosporidium saccamoebae</name>
    <dbReference type="NCBI Taxonomy" id="1246581"/>
    <lineage>
        <taxon>Eukaryota</taxon>
        <taxon>Fungi</taxon>
        <taxon>Fungi incertae sedis</taxon>
        <taxon>Cryptomycota</taxon>
        <taxon>Cryptomycota incertae sedis</taxon>
        <taxon>Paramicrosporidium</taxon>
    </lineage>
</organism>
<dbReference type="EMBL" id="MTSL01000054">
    <property type="protein sequence ID" value="PJF19522.1"/>
    <property type="molecule type" value="Genomic_DNA"/>
</dbReference>
<gene>
    <name evidence="1" type="ORF">PSACC_00666</name>
</gene>
<proteinExistence type="predicted"/>